<reference evidence="2" key="1">
    <citation type="submission" date="2023-09" db="EMBL/GenBank/DDBJ databases">
        <authorList>
            <consortium name="CW5 consortium"/>
            <person name="Lu C.-W."/>
        </authorList>
    </citation>
    <scope>NUCLEOTIDE SEQUENCE</scope>
    <source>
        <strain evidence="2">KPS</strain>
    </source>
</reference>
<dbReference type="RefSeq" id="WP_309542595.1">
    <property type="nucleotide sequence ID" value="NZ_CP133659.1"/>
</dbReference>
<proteinExistence type="predicted"/>
<accession>A0ABY9R4P9</accession>
<evidence type="ECO:0000256" key="1">
    <source>
        <dbReference type="SAM" id="MobiDB-lite"/>
    </source>
</evidence>
<feature type="region of interest" description="Disordered" evidence="1">
    <location>
        <begin position="252"/>
        <end position="313"/>
    </location>
</feature>
<name>A0ABY9R4P9_9BACT</name>
<evidence type="ECO:0000313" key="2">
    <source>
        <dbReference type="EMBL" id="WMW66731.1"/>
    </source>
</evidence>
<sequence>MRGDNVRRVPCLSIYFRNVTTSRLLALLLALAVFAVPTVTEAERGDMPNALSGHGRAAVNGAGDARRVALHSSEPQAQADNDGWIDMPGGSRPAYIGIHGGTVPVSLLATRGGSTMVAMVGETGSDFLYVLRGGRNQSAANGSDQAEAASELLAAAGASDGAHASSVALDASRPDNIPGARTAAMPEPGANGTVLFASTPEGSVPVIYASGRSFESLDIALADWTPFGLTEDHMASDGKGKIVADKKAAKKAKAKQVARSAKPEQADKARIGKAKSGKADGTETGKSDKTPRLPRNEKGPVSIQDASDSLIAA</sequence>
<organism evidence="2 3">
    <name type="scientific">Nitratidesulfovibrio liaohensis</name>
    <dbReference type="NCBI Taxonomy" id="2604158"/>
    <lineage>
        <taxon>Bacteria</taxon>
        <taxon>Pseudomonadati</taxon>
        <taxon>Thermodesulfobacteriota</taxon>
        <taxon>Desulfovibrionia</taxon>
        <taxon>Desulfovibrionales</taxon>
        <taxon>Desulfovibrionaceae</taxon>
        <taxon>Nitratidesulfovibrio</taxon>
    </lineage>
</organism>
<feature type="compositionally biased region" description="Basic and acidic residues" evidence="1">
    <location>
        <begin position="277"/>
        <end position="298"/>
    </location>
</feature>
<feature type="region of interest" description="Disordered" evidence="1">
    <location>
        <begin position="170"/>
        <end position="196"/>
    </location>
</feature>
<gene>
    <name evidence="2" type="ORF">KPS_001343</name>
</gene>
<feature type="compositionally biased region" description="Basic and acidic residues" evidence="1">
    <location>
        <begin position="261"/>
        <end position="270"/>
    </location>
</feature>
<evidence type="ECO:0000313" key="3">
    <source>
        <dbReference type="Proteomes" id="UP001180616"/>
    </source>
</evidence>
<protein>
    <submittedName>
        <fullName evidence="2">Uncharacterized protein</fullName>
    </submittedName>
</protein>
<dbReference type="EMBL" id="CP133659">
    <property type="protein sequence ID" value="WMW66731.1"/>
    <property type="molecule type" value="Genomic_DNA"/>
</dbReference>
<keyword evidence="3" id="KW-1185">Reference proteome</keyword>
<dbReference type="Proteomes" id="UP001180616">
    <property type="component" value="Chromosome"/>
</dbReference>